<accession>A0AAE9BY68</accession>
<organism evidence="1 2">
    <name type="scientific">Haloarcula tailed virus 2</name>
    <dbReference type="NCBI Taxonomy" id="2877989"/>
    <lineage>
        <taxon>Viruses</taxon>
        <taxon>Duplodnaviria</taxon>
        <taxon>Heunggongvirae</taxon>
        <taxon>Uroviricota</taxon>
        <taxon>Caudoviricetes</taxon>
        <taxon>Thumleimavirales</taxon>
        <taxon>Soleiviridae</taxon>
        <taxon>Eilatmyovirus</taxon>
        <taxon>Eilatmyovirus salis</taxon>
        <taxon>Eilatmyovirus HATV2</taxon>
    </lineage>
</organism>
<reference evidence="1" key="1">
    <citation type="submission" date="2021-05" db="EMBL/GenBank/DDBJ databases">
        <title>Diversity, taxonomy and evolution of archaeal viruses of the class Caudoviricetes.</title>
        <authorList>
            <person name="Liu Y."/>
            <person name="Demina T.A."/>
            <person name="Roux S."/>
            <person name="Aiewsakun P."/>
            <person name="Kazlauskas D."/>
            <person name="Simmonds P."/>
            <person name="Prangishvili D."/>
            <person name="Oksanen H.M."/>
            <person name="Krupovic M."/>
        </authorList>
    </citation>
    <scope>NUCLEOTIDE SEQUENCE</scope>
    <source>
        <strain evidence="1">HATV-2/44</strain>
    </source>
</reference>
<keyword evidence="2" id="KW-1185">Reference proteome</keyword>
<gene>
    <name evidence="1" type="ORF">HATV-2_gp124</name>
</gene>
<proteinExistence type="predicted"/>
<name>A0AAE9BY68_9CAUD</name>
<evidence type="ECO:0000313" key="2">
    <source>
        <dbReference type="Proteomes" id="UP000827814"/>
    </source>
</evidence>
<dbReference type="Proteomes" id="UP000827814">
    <property type="component" value="Segment"/>
</dbReference>
<sequence>MRNGGGRRTTVCYANSKFIYPQVVQPIEENKTMLSKEARQEYREARHVRHPRQEVKCEHCDTEHRTTVSVDKWSGVACFTCPTCGKIQEC</sequence>
<evidence type="ECO:0000313" key="1">
    <source>
        <dbReference type="EMBL" id="UBF23275.1"/>
    </source>
</evidence>
<protein>
    <submittedName>
        <fullName evidence="1">Zn ribbon</fullName>
    </submittedName>
</protein>
<dbReference type="EMBL" id="MZ334525">
    <property type="protein sequence ID" value="UBF23275.1"/>
    <property type="molecule type" value="Genomic_DNA"/>
</dbReference>